<evidence type="ECO:0008006" key="7">
    <source>
        <dbReference type="Google" id="ProtNLM"/>
    </source>
</evidence>
<protein>
    <recommendedName>
        <fullName evidence="7">HTH araC/xylS-type domain-containing protein</fullName>
    </recommendedName>
</protein>
<dbReference type="Gene3D" id="1.10.10.60">
    <property type="entry name" value="Homeodomain-like"/>
    <property type="match status" value="2"/>
</dbReference>
<evidence type="ECO:0000256" key="3">
    <source>
        <dbReference type="ARBA" id="ARBA00023163"/>
    </source>
</evidence>
<dbReference type="RefSeq" id="WP_172455398.1">
    <property type="nucleotide sequence ID" value="NZ_CP016808.1"/>
</dbReference>
<accession>A0A1B2DDX5</accession>
<proteinExistence type="predicted"/>
<dbReference type="Gene3D" id="3.40.50.1980">
    <property type="entry name" value="Nitrogenase molybdenum iron protein domain"/>
    <property type="match status" value="2"/>
</dbReference>
<dbReference type="InterPro" id="IPR018060">
    <property type="entry name" value="HTH_AraC"/>
</dbReference>
<feature type="domain" description="HTH araC/xylS-type" evidence="4">
    <location>
        <begin position="171"/>
        <end position="269"/>
    </location>
</feature>
<dbReference type="InterPro" id="IPR009057">
    <property type="entry name" value="Homeodomain-like_sf"/>
</dbReference>
<dbReference type="Pfam" id="PF01497">
    <property type="entry name" value="Peripla_BP_2"/>
    <property type="match status" value="1"/>
</dbReference>
<dbReference type="SMART" id="SM00342">
    <property type="entry name" value="HTH_ARAC"/>
    <property type="match status" value="1"/>
</dbReference>
<dbReference type="PROSITE" id="PS01124">
    <property type="entry name" value="HTH_ARAC_FAMILY_2"/>
    <property type="match status" value="1"/>
</dbReference>
<evidence type="ECO:0000313" key="6">
    <source>
        <dbReference type="EMBL" id="ANY65912.1"/>
    </source>
</evidence>
<dbReference type="Pfam" id="PF12833">
    <property type="entry name" value="HTH_18"/>
    <property type="match status" value="1"/>
</dbReference>
<dbReference type="GO" id="GO:0043565">
    <property type="term" value="F:sequence-specific DNA binding"/>
    <property type="evidence" value="ECO:0007669"/>
    <property type="project" value="InterPro"/>
</dbReference>
<keyword evidence="3" id="KW-0804">Transcription</keyword>
<dbReference type="PANTHER" id="PTHR43280">
    <property type="entry name" value="ARAC-FAMILY TRANSCRIPTIONAL REGULATOR"/>
    <property type="match status" value="1"/>
</dbReference>
<reference evidence="6" key="1">
    <citation type="submission" date="2016-08" db="EMBL/GenBank/DDBJ databases">
        <title>Complete Genome Seqeunce of Paenibacillus sp. BIHB 4019 from tea rhizoplane.</title>
        <authorList>
            <person name="Thakur R."/>
            <person name="Swarnkar M.K."/>
            <person name="Gulati A."/>
        </authorList>
    </citation>
    <scope>NUCLEOTIDE SEQUENCE [LARGE SCALE GENOMIC DNA]</scope>
    <source>
        <strain evidence="6">BIHB4019</strain>
    </source>
</reference>
<evidence type="ECO:0000259" key="4">
    <source>
        <dbReference type="PROSITE" id="PS01124"/>
    </source>
</evidence>
<dbReference type="PROSITE" id="PS50983">
    <property type="entry name" value="FE_B12_PBP"/>
    <property type="match status" value="1"/>
</dbReference>
<feature type="domain" description="Fe/B12 periplasmic-binding" evidence="5">
    <location>
        <begin position="269"/>
        <end position="535"/>
    </location>
</feature>
<evidence type="ECO:0000259" key="5">
    <source>
        <dbReference type="PROSITE" id="PS50983"/>
    </source>
</evidence>
<dbReference type="PANTHER" id="PTHR43280:SF2">
    <property type="entry name" value="HTH-TYPE TRANSCRIPTIONAL REGULATOR EXSA"/>
    <property type="match status" value="1"/>
</dbReference>
<dbReference type="InterPro" id="IPR002491">
    <property type="entry name" value="ABC_transptr_periplasmic_BD"/>
</dbReference>
<dbReference type="AlphaFoldDB" id="A0A1B2DDX5"/>
<evidence type="ECO:0000256" key="1">
    <source>
        <dbReference type="ARBA" id="ARBA00023015"/>
    </source>
</evidence>
<name>A0A1B2DDX5_9BACL</name>
<evidence type="ECO:0000256" key="2">
    <source>
        <dbReference type="ARBA" id="ARBA00023125"/>
    </source>
</evidence>
<organism evidence="6">
    <name type="scientific">Paenibacillus sp. BIHB 4019</name>
    <dbReference type="NCBI Taxonomy" id="1870819"/>
    <lineage>
        <taxon>Bacteria</taxon>
        <taxon>Bacillati</taxon>
        <taxon>Bacillota</taxon>
        <taxon>Bacilli</taxon>
        <taxon>Bacillales</taxon>
        <taxon>Paenibacillaceae</taxon>
        <taxon>Paenibacillus</taxon>
    </lineage>
</organism>
<sequence>MNPITYELLGASLLADNGTTSPSVLAFTTFPAIIVPTEAIVVGSDSISYPVEKGQAILLRQAENNLHLRSADGKSFQPVYGISFNSYRITERGKSRLVYELSSEQLPEHGQLLEFPRQAASLLHELLQVAKLTGSIQNTPRLHFMLHELLDLLFSRDLYSNHYLKKDKPIHQVLAYMKQHYRSPLSRTYLAKMAGFNESYFSSLFRKETGWSFAEYVYRLRIDEAKLLLLLTNDKMQEIAYKTGFADGSYLGKTFQKTTHLSPSSFRSRKHATRIVGMQFLGALLAVGIEPLAAPREVLRSSSLLQDRLPGIMELADIEQVEELRALAPDLIIAPTYHYNMPHMLKALEHIAPVIMLPWGEMDKLEEVRMIGKLLGRTAEAENWIAGLQQQGAAAKQRLAQLLAPDDTFGLYELRYDDLWMILHPPVRSAFILYKLLGLTPPAAIQKEIIEANSHLALREQHLLPYVAKHMFLIVPADDIEALRGKLMERSFWQQLVKEQGHKIYLLKLNEFWMDDGVSLEKQLDIMVELLLSDAAENSTTDG</sequence>
<dbReference type="SUPFAM" id="SSF46689">
    <property type="entry name" value="Homeodomain-like"/>
    <property type="match status" value="2"/>
</dbReference>
<keyword evidence="2" id="KW-0238">DNA-binding</keyword>
<gene>
    <name evidence="6" type="ORF">BBD42_05080</name>
</gene>
<dbReference type="SUPFAM" id="SSF53807">
    <property type="entry name" value="Helical backbone' metal receptor"/>
    <property type="match status" value="1"/>
</dbReference>
<keyword evidence="1" id="KW-0805">Transcription regulation</keyword>
<dbReference type="GO" id="GO:0003700">
    <property type="term" value="F:DNA-binding transcription factor activity"/>
    <property type="evidence" value="ECO:0007669"/>
    <property type="project" value="InterPro"/>
</dbReference>
<dbReference type="EMBL" id="CP016808">
    <property type="protein sequence ID" value="ANY65912.1"/>
    <property type="molecule type" value="Genomic_DNA"/>
</dbReference>